<evidence type="ECO:0000256" key="2">
    <source>
        <dbReference type="ARBA" id="ARBA00007862"/>
    </source>
</evidence>
<gene>
    <name evidence="8" type="primary">hflC</name>
    <name evidence="8" type="ORF">OPS25_11790</name>
</gene>
<evidence type="ECO:0000256" key="4">
    <source>
        <dbReference type="ARBA" id="ARBA00022989"/>
    </source>
</evidence>
<dbReference type="CDD" id="cd03405">
    <property type="entry name" value="SPFH_HflC"/>
    <property type="match status" value="1"/>
</dbReference>
<organism evidence="8 9">
    <name type="scientific">Alteromonas aquimaris</name>
    <dbReference type="NCBI Taxonomy" id="2998417"/>
    <lineage>
        <taxon>Bacteria</taxon>
        <taxon>Pseudomonadati</taxon>
        <taxon>Pseudomonadota</taxon>
        <taxon>Gammaproteobacteria</taxon>
        <taxon>Alteromonadales</taxon>
        <taxon>Alteromonadaceae</taxon>
        <taxon>Alteromonas/Salinimonas group</taxon>
        <taxon>Alteromonas</taxon>
    </lineage>
</organism>
<comment type="function">
    <text evidence="6">HflC and HflK could regulate a protease.</text>
</comment>
<evidence type="ECO:0000259" key="7">
    <source>
        <dbReference type="SMART" id="SM00244"/>
    </source>
</evidence>
<keyword evidence="5" id="KW-0472">Membrane</keyword>
<keyword evidence="9" id="KW-1185">Reference proteome</keyword>
<evidence type="ECO:0000256" key="5">
    <source>
        <dbReference type="ARBA" id="ARBA00023136"/>
    </source>
</evidence>
<reference evidence="8" key="1">
    <citation type="submission" date="2022-11" db="EMBL/GenBank/DDBJ databases">
        <title>Alteromonas sp. nov., isolated from sea water of the Qingdao.</title>
        <authorList>
            <person name="Wang Q."/>
        </authorList>
    </citation>
    <scope>NUCLEOTIDE SEQUENCE</scope>
    <source>
        <strain evidence="8">ASW11-7</strain>
    </source>
</reference>
<evidence type="ECO:0000256" key="3">
    <source>
        <dbReference type="ARBA" id="ARBA00022692"/>
    </source>
</evidence>
<evidence type="ECO:0000313" key="8">
    <source>
        <dbReference type="EMBL" id="MCW8109180.1"/>
    </source>
</evidence>
<dbReference type="GO" id="GO:0006508">
    <property type="term" value="P:proteolysis"/>
    <property type="evidence" value="ECO:0007669"/>
    <property type="project" value="UniProtKB-KW"/>
</dbReference>
<dbReference type="InterPro" id="IPR036013">
    <property type="entry name" value="Band_7/SPFH_dom_sf"/>
</dbReference>
<dbReference type="InterPro" id="IPR001107">
    <property type="entry name" value="Band_7"/>
</dbReference>
<dbReference type="SUPFAM" id="SSF117892">
    <property type="entry name" value="Band 7/SPFH domain"/>
    <property type="match status" value="1"/>
</dbReference>
<proteinExistence type="inferred from homology"/>
<comment type="subcellular location">
    <subcellularLocation>
        <location evidence="1">Membrane</location>
        <topology evidence="1">Single-pass membrane protein</topology>
    </subcellularLocation>
</comment>
<dbReference type="NCBIfam" id="TIGR01932">
    <property type="entry name" value="hflC"/>
    <property type="match status" value="2"/>
</dbReference>
<comment type="similarity">
    <text evidence="2 6">Belongs to the band 7/mec-2 family. HflC subfamily.</text>
</comment>
<dbReference type="GO" id="GO:0008233">
    <property type="term" value="F:peptidase activity"/>
    <property type="evidence" value="ECO:0007669"/>
    <property type="project" value="UniProtKB-KW"/>
</dbReference>
<dbReference type="Proteomes" id="UP001142810">
    <property type="component" value="Unassembled WGS sequence"/>
</dbReference>
<accession>A0ABT3P8T6</accession>
<keyword evidence="8" id="KW-0378">Hydrolase</keyword>
<protein>
    <recommendedName>
        <fullName evidence="6">Protein HflC</fullName>
    </recommendedName>
</protein>
<comment type="caution">
    <text evidence="8">The sequence shown here is derived from an EMBL/GenBank/DDBJ whole genome shotgun (WGS) entry which is preliminary data.</text>
</comment>
<sequence length="297" mass="33310">MKNLLIVVIIILGVLASGSLFVVKEGERAIVIQFGKVDRDAETGETKVFEPGLHFKIPLIDTVKHLDARIQTLDDAPDRFVTSEKKDLIVDSYVKWKIKDFARYYLSTGGNKLQAEALLKQKVNNGLRSEFGARTIAQIVSGERSALMNQAMEQAASSSDELGIGIVDVRVKQINLPTEVSNSIFQRMRAERAGVAREHRSEGQEQAEVIRADIDAKVTVMLADAERNARQVKGEGDALAAQIYADTYSRNPEFYSFLRSMDAYRRSFNSKQDVLVVEPDNDFFQYMNGKKIAEKEK</sequence>
<feature type="domain" description="Band 7" evidence="7">
    <location>
        <begin position="18"/>
        <end position="188"/>
    </location>
</feature>
<dbReference type="EMBL" id="JAPFRD010000011">
    <property type="protein sequence ID" value="MCW8109180.1"/>
    <property type="molecule type" value="Genomic_DNA"/>
</dbReference>
<name>A0ABT3P8T6_9ALTE</name>
<evidence type="ECO:0000256" key="1">
    <source>
        <dbReference type="ARBA" id="ARBA00004167"/>
    </source>
</evidence>
<dbReference type="Pfam" id="PF01145">
    <property type="entry name" value="Band_7"/>
    <property type="match status" value="1"/>
</dbReference>
<evidence type="ECO:0000256" key="6">
    <source>
        <dbReference type="PIRNR" id="PIRNR005651"/>
    </source>
</evidence>
<keyword evidence="3" id="KW-0812">Transmembrane</keyword>
<dbReference type="Gene3D" id="3.30.479.30">
    <property type="entry name" value="Band 7 domain"/>
    <property type="match status" value="1"/>
</dbReference>
<dbReference type="PIRSF" id="PIRSF005651">
    <property type="entry name" value="HflC"/>
    <property type="match status" value="1"/>
</dbReference>
<dbReference type="RefSeq" id="WP_265617927.1">
    <property type="nucleotide sequence ID" value="NZ_JAPFRD010000011.1"/>
</dbReference>
<keyword evidence="4" id="KW-1133">Transmembrane helix</keyword>
<keyword evidence="8" id="KW-0645">Protease</keyword>
<evidence type="ECO:0000313" key="9">
    <source>
        <dbReference type="Proteomes" id="UP001142810"/>
    </source>
</evidence>
<dbReference type="PANTHER" id="PTHR42911">
    <property type="entry name" value="MODULATOR OF FTSH PROTEASE HFLC"/>
    <property type="match status" value="1"/>
</dbReference>
<dbReference type="SMART" id="SM00244">
    <property type="entry name" value="PHB"/>
    <property type="match status" value="1"/>
</dbReference>
<dbReference type="InterPro" id="IPR010200">
    <property type="entry name" value="HflC"/>
</dbReference>
<dbReference type="PANTHER" id="PTHR42911:SF1">
    <property type="entry name" value="MODULATOR OF FTSH PROTEASE HFLC"/>
    <property type="match status" value="1"/>
</dbReference>